<evidence type="ECO:0000259" key="4">
    <source>
        <dbReference type="PROSITE" id="PS50977"/>
    </source>
</evidence>
<evidence type="ECO:0000313" key="5">
    <source>
        <dbReference type="EMBL" id="PXX60874.1"/>
    </source>
</evidence>
<dbReference type="PROSITE" id="PS50977">
    <property type="entry name" value="HTH_TETR_2"/>
    <property type="match status" value="1"/>
</dbReference>
<dbReference type="Proteomes" id="UP000247569">
    <property type="component" value="Unassembled WGS sequence"/>
</dbReference>
<dbReference type="GO" id="GO:0003677">
    <property type="term" value="F:DNA binding"/>
    <property type="evidence" value="ECO:0007669"/>
    <property type="project" value="UniProtKB-UniRule"/>
</dbReference>
<feature type="DNA-binding region" description="H-T-H motif" evidence="2">
    <location>
        <begin position="34"/>
        <end position="53"/>
    </location>
</feature>
<dbReference type="Pfam" id="PF00440">
    <property type="entry name" value="TetR_N"/>
    <property type="match status" value="1"/>
</dbReference>
<protein>
    <submittedName>
        <fullName evidence="5">TetR family transcriptional regulator</fullName>
    </submittedName>
</protein>
<dbReference type="InterPro" id="IPR009057">
    <property type="entry name" value="Homeodomain-like_sf"/>
</dbReference>
<dbReference type="Gene3D" id="1.10.357.10">
    <property type="entry name" value="Tetracycline Repressor, domain 2"/>
    <property type="match status" value="1"/>
</dbReference>
<dbReference type="SUPFAM" id="SSF46689">
    <property type="entry name" value="Homeodomain-like"/>
    <property type="match status" value="1"/>
</dbReference>
<evidence type="ECO:0000256" key="3">
    <source>
        <dbReference type="SAM" id="MobiDB-lite"/>
    </source>
</evidence>
<proteinExistence type="predicted"/>
<sequence length="121" mass="12997">MATTSARLSKQDRCEQLLDTASAIVRARGADALTLVTLAEAAGVSRPIVYDHFDTRPGLLLALYRRRDERHPAASTETVSAAEPAVTEIARVLSTGMAEHPQTRRDRASTGSGWPAAAGRR</sequence>
<gene>
    <name evidence="5" type="ORF">DFR70_10965</name>
</gene>
<dbReference type="EMBL" id="QJKF01000009">
    <property type="protein sequence ID" value="PXX60874.1"/>
    <property type="molecule type" value="Genomic_DNA"/>
</dbReference>
<accession>A0A318JUV1</accession>
<evidence type="ECO:0000256" key="1">
    <source>
        <dbReference type="ARBA" id="ARBA00023125"/>
    </source>
</evidence>
<reference evidence="5 6" key="1">
    <citation type="submission" date="2018-05" db="EMBL/GenBank/DDBJ databases">
        <title>Genomic Encyclopedia of Type Strains, Phase IV (KMG-IV): sequencing the most valuable type-strain genomes for metagenomic binning, comparative biology and taxonomic classification.</title>
        <authorList>
            <person name="Goeker M."/>
        </authorList>
    </citation>
    <scope>NUCLEOTIDE SEQUENCE [LARGE SCALE GENOMIC DNA]</scope>
    <source>
        <strain evidence="5 6">DSM 44704</strain>
    </source>
</reference>
<name>A0A318JUV1_9NOCA</name>
<dbReference type="PRINTS" id="PR00455">
    <property type="entry name" value="HTHTETR"/>
</dbReference>
<comment type="caution">
    <text evidence="5">The sequence shown here is derived from an EMBL/GenBank/DDBJ whole genome shotgun (WGS) entry which is preliminary data.</text>
</comment>
<feature type="domain" description="HTH tetR-type" evidence="4">
    <location>
        <begin position="11"/>
        <end position="71"/>
    </location>
</feature>
<feature type="region of interest" description="Disordered" evidence="3">
    <location>
        <begin position="96"/>
        <end position="121"/>
    </location>
</feature>
<keyword evidence="1 2" id="KW-0238">DNA-binding</keyword>
<dbReference type="AlphaFoldDB" id="A0A318JUV1"/>
<keyword evidence="6" id="KW-1185">Reference proteome</keyword>
<organism evidence="5 6">
    <name type="scientific">Nocardia tenerifensis</name>
    <dbReference type="NCBI Taxonomy" id="228006"/>
    <lineage>
        <taxon>Bacteria</taxon>
        <taxon>Bacillati</taxon>
        <taxon>Actinomycetota</taxon>
        <taxon>Actinomycetes</taxon>
        <taxon>Mycobacteriales</taxon>
        <taxon>Nocardiaceae</taxon>
        <taxon>Nocardia</taxon>
    </lineage>
</organism>
<evidence type="ECO:0000256" key="2">
    <source>
        <dbReference type="PROSITE-ProRule" id="PRU00335"/>
    </source>
</evidence>
<evidence type="ECO:0000313" key="6">
    <source>
        <dbReference type="Proteomes" id="UP000247569"/>
    </source>
</evidence>
<dbReference type="InterPro" id="IPR001647">
    <property type="entry name" value="HTH_TetR"/>
</dbReference>
<dbReference type="RefSeq" id="WP_083894420.1">
    <property type="nucleotide sequence ID" value="NZ_QJKF01000009.1"/>
</dbReference>